<dbReference type="Proteomes" id="UP000236286">
    <property type="component" value="Unassembled WGS sequence"/>
</dbReference>
<organism evidence="1 2">
    <name type="scientific">Methylocella silvestris</name>
    <dbReference type="NCBI Taxonomy" id="199596"/>
    <lineage>
        <taxon>Bacteria</taxon>
        <taxon>Pseudomonadati</taxon>
        <taxon>Pseudomonadota</taxon>
        <taxon>Alphaproteobacteria</taxon>
        <taxon>Hyphomicrobiales</taxon>
        <taxon>Beijerinckiaceae</taxon>
        <taxon>Methylocella</taxon>
    </lineage>
</organism>
<reference evidence="1 2" key="1">
    <citation type="submission" date="2017-10" db="EMBL/GenBank/DDBJ databases">
        <title>Genome announcement of Methylocella silvestris TVC from permafrost.</title>
        <authorList>
            <person name="Wang J."/>
            <person name="Geng K."/>
            <person name="Ul-Haque F."/>
            <person name="Crombie A.T."/>
            <person name="Street L.E."/>
            <person name="Wookey P.A."/>
            <person name="Murrell J.C."/>
            <person name="Pratscher J."/>
        </authorList>
    </citation>
    <scope>NUCLEOTIDE SEQUENCE [LARGE SCALE GENOMIC DNA]</scope>
    <source>
        <strain evidence="1 2">TVC</strain>
    </source>
</reference>
<dbReference type="EMBL" id="PDZR01000015">
    <property type="protein sequence ID" value="PNG25480.1"/>
    <property type="molecule type" value="Genomic_DNA"/>
</dbReference>
<evidence type="ECO:0008006" key="3">
    <source>
        <dbReference type="Google" id="ProtNLM"/>
    </source>
</evidence>
<accession>A0A2J7TFD8</accession>
<name>A0A2J7TFD8_METSI</name>
<proteinExistence type="predicted"/>
<evidence type="ECO:0000313" key="1">
    <source>
        <dbReference type="EMBL" id="PNG25480.1"/>
    </source>
</evidence>
<gene>
    <name evidence="1" type="ORF">CR492_13235</name>
</gene>
<evidence type="ECO:0000313" key="2">
    <source>
        <dbReference type="Proteomes" id="UP000236286"/>
    </source>
</evidence>
<comment type="caution">
    <text evidence="1">The sequence shown here is derived from an EMBL/GenBank/DDBJ whole genome shotgun (WGS) entry which is preliminary data.</text>
</comment>
<dbReference type="AlphaFoldDB" id="A0A2J7TFD8"/>
<sequence>MIRDVLKAREVLTHCSLCGRAFARFPSDEEHIFPRWLQHHHELWNRKLNIPNFLGKRYKTVKITICQRCNGTTFGALETRLAPLLTNGDPFTSIVTVCDAELAVWLGKIFWLLIRKSHSVIDYRTRGLPKPGRIIPDELFPGTLYLGMMQRAFATGKGFESCFNNDLLIPELFCGAPFSLYRFRIDTRDNRFEAFDFMDNPATLGVAFRSDNLGIICIFDGGLHRRFRQHWYEFLAGHALHPLQFAEVAARIIYDQTVLHEDATRVTYYWNKALNAIVSQMHTPRYFNPYLEVHHDPKRQADLIARFTFNDPSWILRPDGSMVTCLHDLNGDFLRFAVTDEELAAARADPNQIVFGPMNSDWRVSEHGPSSSGSA</sequence>
<protein>
    <recommendedName>
        <fullName evidence="3">HNH endonuclease</fullName>
    </recommendedName>
</protein>